<comment type="caution">
    <text evidence="1">The sequence shown here is derived from an EMBL/GenBank/DDBJ whole genome shotgun (WGS) entry which is preliminary data.</text>
</comment>
<organism evidence="1 2">
    <name type="scientific">Babesia duncani</name>
    <dbReference type="NCBI Taxonomy" id="323732"/>
    <lineage>
        <taxon>Eukaryota</taxon>
        <taxon>Sar</taxon>
        <taxon>Alveolata</taxon>
        <taxon>Apicomplexa</taxon>
        <taxon>Aconoidasida</taxon>
        <taxon>Piroplasmida</taxon>
        <taxon>Babesiidae</taxon>
        <taxon>Babesia</taxon>
    </lineage>
</organism>
<protein>
    <submittedName>
        <fullName evidence="1">Uncharacterized protein</fullName>
    </submittedName>
</protein>
<keyword evidence="2" id="KW-1185">Reference proteome</keyword>
<name>A0AAD9PMP7_9APIC</name>
<dbReference type="GeneID" id="94335021"/>
<reference evidence="1" key="1">
    <citation type="journal article" date="2023" name="Nat. Microbiol.">
        <title>Babesia duncani multi-omics identifies virulence factors and drug targets.</title>
        <authorList>
            <person name="Singh P."/>
            <person name="Lonardi S."/>
            <person name="Liang Q."/>
            <person name="Vydyam P."/>
            <person name="Khabirova E."/>
            <person name="Fang T."/>
            <person name="Gihaz S."/>
            <person name="Thekkiniath J."/>
            <person name="Munshi M."/>
            <person name="Abel S."/>
            <person name="Ciampossin L."/>
            <person name="Batugedara G."/>
            <person name="Gupta M."/>
            <person name="Lu X.M."/>
            <person name="Lenz T."/>
            <person name="Chakravarty S."/>
            <person name="Cornillot E."/>
            <person name="Hu Y."/>
            <person name="Ma W."/>
            <person name="Gonzalez L.M."/>
            <person name="Sanchez S."/>
            <person name="Estrada K."/>
            <person name="Sanchez-Flores A."/>
            <person name="Montero E."/>
            <person name="Harb O.S."/>
            <person name="Le Roch K.G."/>
            <person name="Mamoun C.B."/>
        </authorList>
    </citation>
    <scope>NUCLEOTIDE SEQUENCE</scope>
    <source>
        <strain evidence="1">WA1</strain>
    </source>
</reference>
<evidence type="ECO:0000313" key="1">
    <source>
        <dbReference type="EMBL" id="KAK2197720.1"/>
    </source>
</evidence>
<dbReference type="KEGG" id="bdw:94335021"/>
<accession>A0AAD9PMP7</accession>
<dbReference type="RefSeq" id="XP_067804562.1">
    <property type="nucleotide sequence ID" value="XM_067945771.1"/>
</dbReference>
<dbReference type="EMBL" id="JALLKP010000001">
    <property type="protein sequence ID" value="KAK2197720.1"/>
    <property type="molecule type" value="Genomic_DNA"/>
</dbReference>
<dbReference type="Proteomes" id="UP001214638">
    <property type="component" value="Unassembled WGS sequence"/>
</dbReference>
<evidence type="ECO:0000313" key="2">
    <source>
        <dbReference type="Proteomes" id="UP001214638"/>
    </source>
</evidence>
<sequence length="74" mass="8259">MVVVIVPGATAALGVALNWNRPSIGSYINIRDLLQIGYNLKIRDSGHKLSHAYSALRICLRKRVVIYRSRIPSL</sequence>
<gene>
    <name evidence="1" type="ORF">BdWA1_000723</name>
</gene>
<proteinExistence type="predicted"/>
<dbReference type="AlphaFoldDB" id="A0AAD9PMP7"/>